<evidence type="ECO:0000313" key="3">
    <source>
        <dbReference type="Proteomes" id="UP000190367"/>
    </source>
</evidence>
<reference evidence="3" key="1">
    <citation type="submission" date="2017-02" db="EMBL/GenBank/DDBJ databases">
        <authorList>
            <person name="Varghese N."/>
            <person name="Submissions S."/>
        </authorList>
    </citation>
    <scope>NUCLEOTIDE SEQUENCE [LARGE SCALE GENOMIC DNA]</scope>
    <source>
        <strain evidence="3">DSM 22224</strain>
    </source>
</reference>
<dbReference type="CDD" id="cd08977">
    <property type="entry name" value="SusD"/>
    <property type="match status" value="1"/>
</dbReference>
<accession>A0A1T4MGY4</accession>
<dbReference type="SUPFAM" id="SSF48452">
    <property type="entry name" value="TPR-like"/>
    <property type="match status" value="1"/>
</dbReference>
<keyword evidence="1" id="KW-0732">Signal</keyword>
<name>A0A1T4MGY4_9BACT</name>
<dbReference type="AlphaFoldDB" id="A0A1T4MGY4"/>
<dbReference type="Proteomes" id="UP000190367">
    <property type="component" value="Unassembled WGS sequence"/>
</dbReference>
<dbReference type="Pfam" id="PF12771">
    <property type="entry name" value="SusD-like_2"/>
    <property type="match status" value="1"/>
</dbReference>
<dbReference type="STRING" id="634771.SAMN04488128_1011107"/>
<sequence length="486" mass="55384">MRKLSIVIFCLLATAFSSCKKFEHFQTDPNKPTQSTPELLLTNIETKAFNDISTSGAFASRYLVNTDGIDANQYYNWQRSSFDDFNRLRLVVKMEEEATRTNQPVYLALGKFFRAWFFMRLTLTFGDIPYSEALKGAAENFTPIYDKQEDIFLNILNELKSASDQLAAADGEIRGDVIYGGKKEQWKRLINSFSLRVLISLSQKEGNAKLKVKERFAEIVNNPAKYPLMNGTTDNGQLVFADLQDNRYPYYNNNSMQTAFYLEENFVNLLKQYKDPRLFRFAQKATKFASLPDNDFSAYGGAKGSATIDENNSRVVNGEVSKIAKRYYNDPVNEPSIVLGYAELQFILAEAVVRGWISGNAADFYKKGIQASMEFCKIAPADITAYLSQPSVQLTTGKELEGIFNQKYIGFFMNSGWQVFYEQRRTGLPVFDVSGNGVLNNKKVPRRWMYPESELNLNRQHVSDAITRQYPQGDNINGVMWLLVKE</sequence>
<dbReference type="EMBL" id="FUWZ01000001">
    <property type="protein sequence ID" value="SJZ66125.1"/>
    <property type="molecule type" value="Genomic_DNA"/>
</dbReference>
<evidence type="ECO:0000313" key="2">
    <source>
        <dbReference type="EMBL" id="SJZ66125.1"/>
    </source>
</evidence>
<dbReference type="RefSeq" id="WP_078667729.1">
    <property type="nucleotide sequence ID" value="NZ_FUWZ01000001.1"/>
</dbReference>
<feature type="chain" id="PRO_5013046549" evidence="1">
    <location>
        <begin position="20"/>
        <end position="486"/>
    </location>
</feature>
<gene>
    <name evidence="2" type="ORF">SAMN04488128_1011107</name>
</gene>
<dbReference type="InterPro" id="IPR011990">
    <property type="entry name" value="TPR-like_helical_dom_sf"/>
</dbReference>
<evidence type="ECO:0000256" key="1">
    <source>
        <dbReference type="SAM" id="SignalP"/>
    </source>
</evidence>
<proteinExistence type="predicted"/>
<keyword evidence="3" id="KW-1185">Reference proteome</keyword>
<dbReference type="PROSITE" id="PS51257">
    <property type="entry name" value="PROKAR_LIPOPROTEIN"/>
    <property type="match status" value="1"/>
</dbReference>
<protein>
    <submittedName>
        <fullName evidence="2">Starch-binding associating with outer membrane</fullName>
    </submittedName>
</protein>
<feature type="signal peptide" evidence="1">
    <location>
        <begin position="1"/>
        <end position="19"/>
    </location>
</feature>
<dbReference type="InterPro" id="IPR041662">
    <property type="entry name" value="SusD-like_2"/>
</dbReference>
<organism evidence="2 3">
    <name type="scientific">Chitinophaga eiseniae</name>
    <dbReference type="NCBI Taxonomy" id="634771"/>
    <lineage>
        <taxon>Bacteria</taxon>
        <taxon>Pseudomonadati</taxon>
        <taxon>Bacteroidota</taxon>
        <taxon>Chitinophagia</taxon>
        <taxon>Chitinophagales</taxon>
        <taxon>Chitinophagaceae</taxon>
        <taxon>Chitinophaga</taxon>
    </lineage>
</organism>
<dbReference type="OrthoDB" id="9766256at2"/>
<dbReference type="Gene3D" id="1.25.40.390">
    <property type="match status" value="1"/>
</dbReference>